<keyword evidence="2" id="KW-1185">Reference proteome</keyword>
<gene>
    <name evidence="1" type="ORF">QR685DRAFT_444280</name>
</gene>
<reference evidence="1 2" key="1">
    <citation type="submission" date="2023-09" db="EMBL/GenBank/DDBJ databases">
        <title>Multi-omics analysis of a traditional fermented food reveals byproduct-associated fungal strains for waste-to-food upcycling.</title>
        <authorList>
            <consortium name="Lawrence Berkeley National Laboratory"/>
            <person name="Rekdal V.M."/>
            <person name="Villalobos-Escobedo J.M."/>
            <person name="Rodriguez-Valeron N."/>
            <person name="Garcia M.O."/>
            <person name="Vasquez D.P."/>
            <person name="Damayanti I."/>
            <person name="Sorensen P.M."/>
            <person name="Baidoo E.E."/>
            <person name="De Carvalho A.C."/>
            <person name="Riley R."/>
            <person name="Lipzen A."/>
            <person name="He G."/>
            <person name="Yan M."/>
            <person name="Haridas S."/>
            <person name="Daum C."/>
            <person name="Yoshinaga Y."/>
            <person name="Ng V."/>
            <person name="Grigoriev I.V."/>
            <person name="Munk R."/>
            <person name="Nuraida L."/>
            <person name="Wijaya C.H."/>
            <person name="Morales P.-C."/>
            <person name="Keasling J.D."/>
        </authorList>
    </citation>
    <scope>NUCLEOTIDE SEQUENCE [LARGE SCALE GENOMIC DNA]</scope>
    <source>
        <strain evidence="1 2">FGSC 2613</strain>
    </source>
</reference>
<comment type="caution">
    <text evidence="1">The sequence shown here is derived from an EMBL/GenBank/DDBJ whole genome shotgun (WGS) entry which is preliminary data.</text>
</comment>
<dbReference type="Proteomes" id="UP001451303">
    <property type="component" value="Unassembled WGS sequence"/>
</dbReference>
<name>A0ABR3D995_NEUIN</name>
<evidence type="ECO:0000313" key="1">
    <source>
        <dbReference type="EMBL" id="KAL0469260.1"/>
    </source>
</evidence>
<sequence>MRRRGSGCLCNPGGRAADGRKELSERSMQCGGLDEELPLWRDALDTGPMTDVDTRKWITYQVATVQWIIRGSMPW</sequence>
<dbReference type="EMBL" id="JAVLET010000005">
    <property type="protein sequence ID" value="KAL0469260.1"/>
    <property type="molecule type" value="Genomic_DNA"/>
</dbReference>
<protein>
    <submittedName>
        <fullName evidence="1">Uncharacterized protein</fullName>
    </submittedName>
</protein>
<evidence type="ECO:0000313" key="2">
    <source>
        <dbReference type="Proteomes" id="UP001451303"/>
    </source>
</evidence>
<proteinExistence type="predicted"/>
<organism evidence="1 2">
    <name type="scientific">Neurospora intermedia</name>
    <dbReference type="NCBI Taxonomy" id="5142"/>
    <lineage>
        <taxon>Eukaryota</taxon>
        <taxon>Fungi</taxon>
        <taxon>Dikarya</taxon>
        <taxon>Ascomycota</taxon>
        <taxon>Pezizomycotina</taxon>
        <taxon>Sordariomycetes</taxon>
        <taxon>Sordariomycetidae</taxon>
        <taxon>Sordariales</taxon>
        <taxon>Sordariaceae</taxon>
        <taxon>Neurospora</taxon>
    </lineage>
</organism>
<accession>A0ABR3D995</accession>